<dbReference type="Proteomes" id="UP001500755">
    <property type="component" value="Unassembled WGS sequence"/>
</dbReference>
<comment type="subcellular location">
    <subcellularLocation>
        <location evidence="1">Membrane</location>
        <topology evidence="1">Multi-pass membrane protein</topology>
    </subcellularLocation>
</comment>
<feature type="transmembrane region" description="Helical" evidence="6">
    <location>
        <begin position="275"/>
        <end position="292"/>
    </location>
</feature>
<dbReference type="Pfam" id="PF00892">
    <property type="entry name" value="EamA"/>
    <property type="match status" value="2"/>
</dbReference>
<dbReference type="InterPro" id="IPR037185">
    <property type="entry name" value="EmrE-like"/>
</dbReference>
<dbReference type="RefSeq" id="WP_344305889.1">
    <property type="nucleotide sequence ID" value="NZ_BAAANO010000001.1"/>
</dbReference>
<evidence type="ECO:0000313" key="8">
    <source>
        <dbReference type="EMBL" id="GAA1997329.1"/>
    </source>
</evidence>
<gene>
    <name evidence="8" type="ORF">GCM10009755_00520</name>
</gene>
<keyword evidence="5 6" id="KW-0472">Membrane</keyword>
<dbReference type="EMBL" id="BAAANO010000001">
    <property type="protein sequence ID" value="GAA1997329.1"/>
    <property type="molecule type" value="Genomic_DNA"/>
</dbReference>
<proteinExistence type="inferred from homology"/>
<keyword evidence="3 6" id="KW-0812">Transmembrane</keyword>
<protein>
    <submittedName>
        <fullName evidence="8">DMT family transporter</fullName>
    </submittedName>
</protein>
<comment type="similarity">
    <text evidence="2">Belongs to the EamA transporter family.</text>
</comment>
<evidence type="ECO:0000256" key="3">
    <source>
        <dbReference type="ARBA" id="ARBA00022692"/>
    </source>
</evidence>
<keyword evidence="4 6" id="KW-1133">Transmembrane helix</keyword>
<feature type="transmembrane region" description="Helical" evidence="6">
    <location>
        <begin position="249"/>
        <end position="269"/>
    </location>
</feature>
<feature type="transmembrane region" description="Helical" evidence="6">
    <location>
        <begin position="189"/>
        <end position="207"/>
    </location>
</feature>
<organism evidence="8 9">
    <name type="scientific">Brevibacterium samyangense</name>
    <dbReference type="NCBI Taxonomy" id="366888"/>
    <lineage>
        <taxon>Bacteria</taxon>
        <taxon>Bacillati</taxon>
        <taxon>Actinomycetota</taxon>
        <taxon>Actinomycetes</taxon>
        <taxon>Micrococcales</taxon>
        <taxon>Brevibacteriaceae</taxon>
        <taxon>Brevibacterium</taxon>
    </lineage>
</organism>
<evidence type="ECO:0000256" key="6">
    <source>
        <dbReference type="SAM" id="Phobius"/>
    </source>
</evidence>
<accession>A0ABP5EKQ2</accession>
<evidence type="ECO:0000256" key="5">
    <source>
        <dbReference type="ARBA" id="ARBA00023136"/>
    </source>
</evidence>
<feature type="transmembrane region" description="Helical" evidence="6">
    <location>
        <begin position="65"/>
        <end position="87"/>
    </location>
</feature>
<dbReference type="PANTHER" id="PTHR32322:SF2">
    <property type="entry name" value="EAMA DOMAIN-CONTAINING PROTEIN"/>
    <property type="match status" value="1"/>
</dbReference>
<name>A0ABP5EKQ2_9MICO</name>
<dbReference type="InterPro" id="IPR050638">
    <property type="entry name" value="AA-Vitamin_Transporters"/>
</dbReference>
<keyword evidence="9" id="KW-1185">Reference proteome</keyword>
<evidence type="ECO:0000313" key="9">
    <source>
        <dbReference type="Proteomes" id="UP001500755"/>
    </source>
</evidence>
<evidence type="ECO:0000259" key="7">
    <source>
        <dbReference type="Pfam" id="PF00892"/>
    </source>
</evidence>
<feature type="transmembrane region" description="Helical" evidence="6">
    <location>
        <begin position="30"/>
        <end position="53"/>
    </location>
</feature>
<dbReference type="SUPFAM" id="SSF103481">
    <property type="entry name" value="Multidrug resistance efflux transporter EmrE"/>
    <property type="match status" value="2"/>
</dbReference>
<dbReference type="PANTHER" id="PTHR32322">
    <property type="entry name" value="INNER MEMBRANE TRANSPORTER"/>
    <property type="match status" value="1"/>
</dbReference>
<comment type="caution">
    <text evidence="8">The sequence shown here is derived from an EMBL/GenBank/DDBJ whole genome shotgun (WGS) entry which is preliminary data.</text>
</comment>
<sequence>MILGASLVFVLIWSTGFVVARFIDGSADPNTFLLLRFTTAGTVLLAVSIVARVRRRLTLPGAKEVLAHLGIGAFMNGAYLSLGYMAVADGLPAGVMTLLGGWQPVLTILLTAALVRSVPRPGVLIGVGISLVGVAAVLVPGVIADEGAGNAPSAGIGPSLIGLGVLAVTALSLGVMAQSRVRGTALLPAVAWQTFGGALVVACMAVLTGEGPPTWGPKLWLGLGWSVLVISICGMLLMVHLTRTVSASYVSILVLTTPPLAALEALVLFGERLTVVQWIGVVVTLAGVGLATRPRPPAGASRG</sequence>
<evidence type="ECO:0000256" key="2">
    <source>
        <dbReference type="ARBA" id="ARBA00007362"/>
    </source>
</evidence>
<evidence type="ECO:0000256" key="4">
    <source>
        <dbReference type="ARBA" id="ARBA00022989"/>
    </source>
</evidence>
<reference evidence="9" key="1">
    <citation type="journal article" date="2019" name="Int. J. Syst. Evol. Microbiol.">
        <title>The Global Catalogue of Microorganisms (GCM) 10K type strain sequencing project: providing services to taxonomists for standard genome sequencing and annotation.</title>
        <authorList>
            <consortium name="The Broad Institute Genomics Platform"/>
            <consortium name="The Broad Institute Genome Sequencing Center for Infectious Disease"/>
            <person name="Wu L."/>
            <person name="Ma J."/>
        </authorList>
    </citation>
    <scope>NUCLEOTIDE SEQUENCE [LARGE SCALE GENOMIC DNA]</scope>
    <source>
        <strain evidence="9">JCM 14546</strain>
    </source>
</reference>
<evidence type="ECO:0000256" key="1">
    <source>
        <dbReference type="ARBA" id="ARBA00004141"/>
    </source>
</evidence>
<feature type="transmembrane region" description="Helical" evidence="6">
    <location>
        <begin position="156"/>
        <end position="177"/>
    </location>
</feature>
<feature type="domain" description="EamA" evidence="7">
    <location>
        <begin position="163"/>
        <end position="291"/>
    </location>
</feature>
<dbReference type="InterPro" id="IPR000620">
    <property type="entry name" value="EamA_dom"/>
</dbReference>
<feature type="transmembrane region" description="Helical" evidence="6">
    <location>
        <begin position="93"/>
        <end position="115"/>
    </location>
</feature>
<feature type="transmembrane region" description="Helical" evidence="6">
    <location>
        <begin position="219"/>
        <end position="237"/>
    </location>
</feature>
<feature type="domain" description="EamA" evidence="7">
    <location>
        <begin position="7"/>
        <end position="138"/>
    </location>
</feature>
<feature type="transmembrane region" description="Helical" evidence="6">
    <location>
        <begin position="122"/>
        <end position="144"/>
    </location>
</feature>